<name>A0A930B9S7_9FIRM</name>
<protein>
    <submittedName>
        <fullName evidence="3">S1 RNA-binding domain-containing protein</fullName>
    </submittedName>
</protein>
<dbReference type="GO" id="GO:0003735">
    <property type="term" value="F:structural constituent of ribosome"/>
    <property type="evidence" value="ECO:0007669"/>
    <property type="project" value="TreeGrafter"/>
</dbReference>
<comment type="caution">
    <text evidence="3">The sequence shown here is derived from an EMBL/GenBank/DDBJ whole genome shotgun (WGS) entry which is preliminary data.</text>
</comment>
<evidence type="ECO:0000259" key="2">
    <source>
        <dbReference type="PROSITE" id="PS50126"/>
    </source>
</evidence>
<sequence length="174" mass="19451">MALEVGSIVEGTVTGLAKFGVFVEIADKKIGLVHISEVAGEYVSDVNDYLKLHDKVKVKIISVDEKGKIALSIKQAQAEVCGGRKPDQHTCEHSADIRRDSGASRIDRAVMQRKEMRYSYAGRNDNPRPSRKHDNPASFEDKLSRFLKDSDERLLDLKRNVESKRGGRGARRTD</sequence>
<dbReference type="InterPro" id="IPR050437">
    <property type="entry name" value="Ribos_protein_bS1-like"/>
</dbReference>
<reference evidence="3" key="1">
    <citation type="submission" date="2020-04" db="EMBL/GenBank/DDBJ databases">
        <title>Deep metagenomics examines the oral microbiome during advanced dental caries in children, revealing novel taxa and co-occurrences with host molecules.</title>
        <authorList>
            <person name="Baker J.L."/>
            <person name="Morton J.T."/>
            <person name="Dinis M."/>
            <person name="Alvarez R."/>
            <person name="Tran N.C."/>
            <person name="Knight R."/>
            <person name="Edlund A."/>
        </authorList>
    </citation>
    <scope>NUCLEOTIDE SEQUENCE</scope>
    <source>
        <strain evidence="3">JCVI_32_bin.14</strain>
    </source>
</reference>
<feature type="domain" description="S1 motif" evidence="2">
    <location>
        <begin position="6"/>
        <end position="74"/>
    </location>
</feature>
<dbReference type="PANTHER" id="PTHR10724">
    <property type="entry name" value="30S RIBOSOMAL PROTEIN S1"/>
    <property type="match status" value="1"/>
</dbReference>
<dbReference type="GO" id="GO:0003729">
    <property type="term" value="F:mRNA binding"/>
    <property type="evidence" value="ECO:0007669"/>
    <property type="project" value="TreeGrafter"/>
</dbReference>
<dbReference type="InterPro" id="IPR003029">
    <property type="entry name" value="S1_domain"/>
</dbReference>
<dbReference type="Proteomes" id="UP000757890">
    <property type="component" value="Unassembled WGS sequence"/>
</dbReference>
<dbReference type="GO" id="GO:0006412">
    <property type="term" value="P:translation"/>
    <property type="evidence" value="ECO:0007669"/>
    <property type="project" value="TreeGrafter"/>
</dbReference>
<organism evidence="3 4">
    <name type="scientific">Dialister invisus</name>
    <dbReference type="NCBI Taxonomy" id="218538"/>
    <lineage>
        <taxon>Bacteria</taxon>
        <taxon>Bacillati</taxon>
        <taxon>Bacillota</taxon>
        <taxon>Negativicutes</taxon>
        <taxon>Veillonellales</taxon>
        <taxon>Veillonellaceae</taxon>
        <taxon>Dialister</taxon>
    </lineage>
</organism>
<proteinExistence type="predicted"/>
<dbReference type="Gene3D" id="2.40.50.140">
    <property type="entry name" value="Nucleic acid-binding proteins"/>
    <property type="match status" value="1"/>
</dbReference>
<evidence type="ECO:0000313" key="3">
    <source>
        <dbReference type="EMBL" id="MBF1129193.1"/>
    </source>
</evidence>
<gene>
    <name evidence="3" type="ORF">HXL70_04000</name>
</gene>
<feature type="region of interest" description="Disordered" evidence="1">
    <location>
        <begin position="117"/>
        <end position="143"/>
    </location>
</feature>
<dbReference type="InterPro" id="IPR012340">
    <property type="entry name" value="NA-bd_OB-fold"/>
</dbReference>
<dbReference type="PANTHER" id="PTHR10724:SF10">
    <property type="entry name" value="S1 RNA-BINDING DOMAIN-CONTAINING PROTEIN 1"/>
    <property type="match status" value="1"/>
</dbReference>
<dbReference type="AlphaFoldDB" id="A0A930B9S7"/>
<evidence type="ECO:0000256" key="1">
    <source>
        <dbReference type="SAM" id="MobiDB-lite"/>
    </source>
</evidence>
<dbReference type="PROSITE" id="PS50126">
    <property type="entry name" value="S1"/>
    <property type="match status" value="1"/>
</dbReference>
<dbReference type="SMART" id="SM00316">
    <property type="entry name" value="S1"/>
    <property type="match status" value="1"/>
</dbReference>
<accession>A0A930B9S7</accession>
<evidence type="ECO:0000313" key="4">
    <source>
        <dbReference type="Proteomes" id="UP000757890"/>
    </source>
</evidence>
<dbReference type="RefSeq" id="WP_276639323.1">
    <property type="nucleotide sequence ID" value="NZ_CAUFWP010000001.1"/>
</dbReference>
<feature type="compositionally biased region" description="Basic and acidic residues" evidence="1">
    <location>
        <begin position="125"/>
        <end position="143"/>
    </location>
</feature>
<dbReference type="SUPFAM" id="SSF50249">
    <property type="entry name" value="Nucleic acid-binding proteins"/>
    <property type="match status" value="1"/>
</dbReference>
<dbReference type="Pfam" id="PF00575">
    <property type="entry name" value="S1"/>
    <property type="match status" value="1"/>
</dbReference>
<dbReference type="EMBL" id="JABZMK010000013">
    <property type="protein sequence ID" value="MBF1129193.1"/>
    <property type="molecule type" value="Genomic_DNA"/>
</dbReference>